<protein>
    <submittedName>
        <fullName evidence="3">Xylose isomerase</fullName>
    </submittedName>
</protein>
<name>A0A4Y3NEP9_PAEAU</name>
<comment type="caution">
    <text evidence="3">The sequence shown here is derived from an EMBL/GenBank/DDBJ whole genome shotgun (WGS) entry which is preliminary data.</text>
</comment>
<dbReference type="OrthoDB" id="4877958at2"/>
<dbReference type="InterPro" id="IPR013022">
    <property type="entry name" value="Xyl_isomerase-like_TIM-brl"/>
</dbReference>
<dbReference type="InterPro" id="IPR036237">
    <property type="entry name" value="Xyl_isomerase-like_sf"/>
</dbReference>
<reference evidence="3 4" key="1">
    <citation type="submission" date="2019-06" db="EMBL/GenBank/DDBJ databases">
        <title>Whole genome shotgun sequence of Paenarthrobacter aurescens NBRC 12136.</title>
        <authorList>
            <person name="Hosoyama A."/>
            <person name="Uohara A."/>
            <person name="Ohji S."/>
            <person name="Ichikawa N."/>
        </authorList>
    </citation>
    <scope>NUCLEOTIDE SEQUENCE [LARGE SCALE GENOMIC DNA]</scope>
    <source>
        <strain evidence="3 4">NBRC 12136</strain>
    </source>
</reference>
<keyword evidence="1" id="KW-0119">Carbohydrate metabolism</keyword>
<sequence>MSTQNRRLGIAQLSLVGTAPPDLVTIAAQAGFDFIGARVRPVTTTERPYDLQPGSPMLKETLERMADTGITVEDIEFLLLDGTGLQNGQDQREAWLLMMEAGQALGASTLTVACADPDLDRFGDHLAQMTQDGQAYGIIPTLEPIAYQSVRSIPQSVTLAQRAGCKVVVDALHFNRFGGTADELETAAHLVPLIQLCDGPAVAPGSREALITESRSERGVPGAGGFDLHSILAAFPAETPVSIETPSDKRVAEMGELAWAKHLKAAADAVLNTTELSNTALNTTELSNTALTRSSK</sequence>
<dbReference type="RefSeq" id="WP_141280973.1">
    <property type="nucleotide sequence ID" value="NZ_BAAAWK010000001.1"/>
</dbReference>
<feature type="domain" description="Xylose isomerase-like TIM barrel" evidence="2">
    <location>
        <begin position="26"/>
        <end position="259"/>
    </location>
</feature>
<keyword evidence="3" id="KW-0413">Isomerase</keyword>
<keyword evidence="4" id="KW-1185">Reference proteome</keyword>
<dbReference type="GO" id="GO:0016853">
    <property type="term" value="F:isomerase activity"/>
    <property type="evidence" value="ECO:0007669"/>
    <property type="project" value="UniProtKB-KW"/>
</dbReference>
<dbReference type="PANTHER" id="PTHR12110:SF48">
    <property type="entry name" value="BLL3656 PROTEIN"/>
    <property type="match status" value="1"/>
</dbReference>
<dbReference type="GeneID" id="97302242"/>
<evidence type="ECO:0000259" key="2">
    <source>
        <dbReference type="Pfam" id="PF01261"/>
    </source>
</evidence>
<dbReference type="Proteomes" id="UP000317715">
    <property type="component" value="Unassembled WGS sequence"/>
</dbReference>
<dbReference type="SUPFAM" id="SSF51658">
    <property type="entry name" value="Xylose isomerase-like"/>
    <property type="match status" value="1"/>
</dbReference>
<evidence type="ECO:0000256" key="1">
    <source>
        <dbReference type="ARBA" id="ARBA00023277"/>
    </source>
</evidence>
<dbReference type="PANTHER" id="PTHR12110">
    <property type="entry name" value="HYDROXYPYRUVATE ISOMERASE"/>
    <property type="match status" value="1"/>
</dbReference>
<proteinExistence type="predicted"/>
<dbReference type="AlphaFoldDB" id="A0A4Y3NEP9"/>
<evidence type="ECO:0000313" key="4">
    <source>
        <dbReference type="Proteomes" id="UP000317715"/>
    </source>
</evidence>
<organism evidence="3 4">
    <name type="scientific">Paenarthrobacter aurescens</name>
    <name type="common">Arthrobacter aurescens</name>
    <dbReference type="NCBI Taxonomy" id="43663"/>
    <lineage>
        <taxon>Bacteria</taxon>
        <taxon>Bacillati</taxon>
        <taxon>Actinomycetota</taxon>
        <taxon>Actinomycetes</taxon>
        <taxon>Micrococcales</taxon>
        <taxon>Micrococcaceae</taxon>
        <taxon>Paenarthrobacter</taxon>
    </lineage>
</organism>
<dbReference type="Gene3D" id="3.20.20.150">
    <property type="entry name" value="Divalent-metal-dependent TIM barrel enzymes"/>
    <property type="match status" value="1"/>
</dbReference>
<dbReference type="EMBL" id="BJMD01000001">
    <property type="protein sequence ID" value="GEB17538.1"/>
    <property type="molecule type" value="Genomic_DNA"/>
</dbReference>
<evidence type="ECO:0000313" key="3">
    <source>
        <dbReference type="EMBL" id="GEB17538.1"/>
    </source>
</evidence>
<gene>
    <name evidence="3" type="ORF">AAU01_02930</name>
</gene>
<dbReference type="Pfam" id="PF01261">
    <property type="entry name" value="AP_endonuc_2"/>
    <property type="match status" value="1"/>
</dbReference>
<accession>A0A4Y3NEP9</accession>
<dbReference type="InterPro" id="IPR050312">
    <property type="entry name" value="IolE/XylAMocC-like"/>
</dbReference>